<evidence type="ECO:0000256" key="5">
    <source>
        <dbReference type="ARBA" id="ARBA00023242"/>
    </source>
</evidence>
<keyword evidence="4" id="KW-0804">Transcription</keyword>
<evidence type="ECO:0000256" key="1">
    <source>
        <dbReference type="ARBA" id="ARBA00004604"/>
    </source>
</evidence>
<evidence type="ECO:0000256" key="4">
    <source>
        <dbReference type="ARBA" id="ARBA00023163"/>
    </source>
</evidence>
<comment type="subcellular location">
    <subcellularLocation>
        <location evidence="1">Nucleus</location>
        <location evidence="1">Nucleolus</location>
    </subcellularLocation>
</comment>
<dbReference type="GO" id="GO:0005730">
    <property type="term" value="C:nucleolus"/>
    <property type="evidence" value="ECO:0007669"/>
    <property type="project" value="UniProtKB-SubCell"/>
</dbReference>
<dbReference type="GO" id="GO:0016592">
    <property type="term" value="C:mediator complex"/>
    <property type="evidence" value="ECO:0007669"/>
    <property type="project" value="InterPro"/>
</dbReference>
<dbReference type="GO" id="GO:0003677">
    <property type="term" value="F:DNA binding"/>
    <property type="evidence" value="ECO:0007669"/>
    <property type="project" value="InterPro"/>
</dbReference>
<name>A0A814QE01_ADIRI</name>
<dbReference type="GO" id="GO:0003712">
    <property type="term" value="F:transcription coregulator activity"/>
    <property type="evidence" value="ECO:0007669"/>
    <property type="project" value="InterPro"/>
</dbReference>
<dbReference type="GO" id="GO:0006357">
    <property type="term" value="P:regulation of transcription by RNA polymerase II"/>
    <property type="evidence" value="ECO:0007669"/>
    <property type="project" value="InterPro"/>
</dbReference>
<evidence type="ECO:0000313" key="8">
    <source>
        <dbReference type="Proteomes" id="UP000663828"/>
    </source>
</evidence>
<dbReference type="InterPro" id="IPR019095">
    <property type="entry name" value="Mediator_Med18"/>
</dbReference>
<dbReference type="Pfam" id="PF06870">
    <property type="entry name" value="RNA_pol_I_A49"/>
    <property type="match status" value="1"/>
</dbReference>
<evidence type="ECO:0008006" key="9">
    <source>
        <dbReference type="Google" id="ProtNLM"/>
    </source>
</evidence>
<dbReference type="Pfam" id="PF09637">
    <property type="entry name" value="Med18"/>
    <property type="match status" value="1"/>
</dbReference>
<evidence type="ECO:0000256" key="6">
    <source>
        <dbReference type="SAM" id="MobiDB-lite"/>
    </source>
</evidence>
<dbReference type="AlphaFoldDB" id="A0A814QE01"/>
<evidence type="ECO:0000313" key="7">
    <source>
        <dbReference type="EMBL" id="CAF1117805.1"/>
    </source>
</evidence>
<keyword evidence="3" id="KW-0240">DNA-directed RNA polymerase</keyword>
<feature type="region of interest" description="Disordered" evidence="6">
    <location>
        <begin position="321"/>
        <end position="345"/>
    </location>
</feature>
<dbReference type="GO" id="GO:0006351">
    <property type="term" value="P:DNA-templated transcription"/>
    <property type="evidence" value="ECO:0007669"/>
    <property type="project" value="InterPro"/>
</dbReference>
<comment type="similarity">
    <text evidence="2">Belongs to the eukaryotic RPA49/POLR1E RNA polymerase subunit family.</text>
</comment>
<accession>A0A814QE01</accession>
<reference evidence="7" key="1">
    <citation type="submission" date="2021-02" db="EMBL/GenBank/DDBJ databases">
        <authorList>
            <person name="Nowell W R."/>
        </authorList>
    </citation>
    <scope>NUCLEOTIDE SEQUENCE</scope>
</reference>
<dbReference type="EMBL" id="CAJNOR010001305">
    <property type="protein sequence ID" value="CAF1117805.1"/>
    <property type="molecule type" value="Genomic_DNA"/>
</dbReference>
<keyword evidence="5" id="KW-0539">Nucleus</keyword>
<evidence type="ECO:0000256" key="3">
    <source>
        <dbReference type="ARBA" id="ARBA00022478"/>
    </source>
</evidence>
<organism evidence="7 8">
    <name type="scientific">Adineta ricciae</name>
    <name type="common">Rotifer</name>
    <dbReference type="NCBI Taxonomy" id="249248"/>
    <lineage>
        <taxon>Eukaryota</taxon>
        <taxon>Metazoa</taxon>
        <taxon>Spiralia</taxon>
        <taxon>Gnathifera</taxon>
        <taxon>Rotifera</taxon>
        <taxon>Eurotatoria</taxon>
        <taxon>Bdelloidea</taxon>
        <taxon>Adinetida</taxon>
        <taxon>Adinetidae</taxon>
        <taxon>Adineta</taxon>
    </lineage>
</organism>
<protein>
    <recommendedName>
        <fullName evidence="9">DNA-directed RNA polymerase I subunit RPA49</fullName>
    </recommendedName>
</protein>
<feature type="compositionally biased region" description="Basic and acidic residues" evidence="6">
    <location>
        <begin position="321"/>
        <end position="337"/>
    </location>
</feature>
<proteinExistence type="inferred from homology"/>
<dbReference type="PANTHER" id="PTHR14440">
    <property type="entry name" value="DNA-DIRECTED RNA POLYMERASE I SUBUNIT RPA49"/>
    <property type="match status" value="1"/>
</dbReference>
<gene>
    <name evidence="7" type="ORF">XAT740_LOCUS19213</name>
</gene>
<dbReference type="Gene3D" id="2.40.320.10">
    <property type="entry name" value="Hypothetical Protein Pfu-838710-001"/>
    <property type="match status" value="1"/>
</dbReference>
<dbReference type="InterPro" id="IPR009668">
    <property type="entry name" value="RNA_pol-assoc_fac_A49-like"/>
</dbReference>
<comment type="caution">
    <text evidence="7">The sequence shown here is derived from an EMBL/GenBank/DDBJ whole genome shotgun (WGS) entry which is preliminary data.</text>
</comment>
<evidence type="ECO:0000256" key="2">
    <source>
        <dbReference type="ARBA" id="ARBA00009430"/>
    </source>
</evidence>
<dbReference type="GO" id="GO:0000428">
    <property type="term" value="C:DNA-directed RNA polymerase complex"/>
    <property type="evidence" value="ECO:0007669"/>
    <property type="project" value="UniProtKB-KW"/>
</dbReference>
<dbReference type="Proteomes" id="UP000663828">
    <property type="component" value="Unassembled WGS sequence"/>
</dbReference>
<keyword evidence="8" id="KW-1185">Reference proteome</keyword>
<sequence length="616" mass="69702">MDPAQSLSGQNRSSFLPLEYVLQGSIEDKSAHLLRARLQGLCDNITGAFEFNSFHSNARFDCLGEVELFDDHEIVYSLRPPAPTNVSLRVRYALDDLPNPIYHLRYVAAAELDKSTHVSIRQFHDCCVTKNIQAFLQELGFGYDYEFYAKGDIYRKGRIKITVAKISTSTERNRNDGNPMVNRRPFTDSCFVEMSLIGSVLDDKVGDEMKSFADQLKPKEFDSNIFNMNNTDSFAIVHFPQNPKITAEEMLDIQFDTTTTTIKTADLTYEGQNTKSSDLCGVLGFVDDQGHIHLSSNFDLYSMRPKLTDFNVTISQNLNNDDNKLSRTDLDEKFGTEKKRRSVHSKKRNAIEANILETAVSAAREQVVNTSNEQLSESLNNNSIISLDTDEQMAIPKPNYDAQKPEEVFQLSDIINESDLLMLNDKSNEIVDATKELIQKWSKEGTYTAFVCDQMKKLPVSHGERVSCASKILYLHYLITFFKRSVFKRLTGKPFPDDAPRPLQDKALHVYAIASINERTRKQDNTVPPRLRLKLTAHICILALHICQYTVDIDSLRSSLGSSTSLLKLQDIFSELGCKIIKVAQTSVARLETPITKPKIKDTLSVGSNRKRKRTT</sequence>